<name>A0ABQ5YT61_9BURK</name>
<organism evidence="3 4">
    <name type="scientific">Limnobacter litoralis</name>
    <dbReference type="NCBI Taxonomy" id="481366"/>
    <lineage>
        <taxon>Bacteria</taxon>
        <taxon>Pseudomonadati</taxon>
        <taxon>Pseudomonadota</taxon>
        <taxon>Betaproteobacteria</taxon>
        <taxon>Burkholderiales</taxon>
        <taxon>Burkholderiaceae</taxon>
        <taxon>Limnobacter</taxon>
    </lineage>
</organism>
<feature type="chain" id="PRO_5045670140" description="DUF6795 domain-containing protein" evidence="1">
    <location>
        <begin position="24"/>
        <end position="162"/>
    </location>
</feature>
<dbReference type="Pfam" id="PF20598">
    <property type="entry name" value="DUF6795"/>
    <property type="match status" value="1"/>
</dbReference>
<sequence length="162" mass="17946">MRARYLVPVVLLAAISHHPAAEAFMFFKENYYCSPVQGRIVLNGKPLGGITIKRRILNNGLPGGQLRDQTETDKNGNFSLPSVKNRTFLQPDLFASATLIDQRLELVYEGKAVLIWDQTKSDFDPSSDANTPNGLISLKCELAHIEETTIPGVMPFVKCSPE</sequence>
<dbReference type="RefSeq" id="WP_284280015.1">
    <property type="nucleotide sequence ID" value="NZ_BSOJ01000006.1"/>
</dbReference>
<evidence type="ECO:0000313" key="3">
    <source>
        <dbReference type="EMBL" id="GLR25622.1"/>
    </source>
</evidence>
<dbReference type="InterPro" id="IPR046474">
    <property type="entry name" value="DUF6795"/>
</dbReference>
<comment type="caution">
    <text evidence="3">The sequence shown here is derived from an EMBL/GenBank/DDBJ whole genome shotgun (WGS) entry which is preliminary data.</text>
</comment>
<dbReference type="Proteomes" id="UP001156664">
    <property type="component" value="Unassembled WGS sequence"/>
</dbReference>
<accession>A0ABQ5YT61</accession>
<gene>
    <name evidence="3" type="ORF">GCM10007875_07100</name>
</gene>
<evidence type="ECO:0000313" key="4">
    <source>
        <dbReference type="Proteomes" id="UP001156664"/>
    </source>
</evidence>
<evidence type="ECO:0000259" key="2">
    <source>
        <dbReference type="Pfam" id="PF20598"/>
    </source>
</evidence>
<feature type="domain" description="DUF6795" evidence="2">
    <location>
        <begin position="36"/>
        <end position="143"/>
    </location>
</feature>
<protein>
    <recommendedName>
        <fullName evidence="2">DUF6795 domain-containing protein</fullName>
    </recommendedName>
</protein>
<proteinExistence type="predicted"/>
<keyword evidence="1" id="KW-0732">Signal</keyword>
<keyword evidence="4" id="KW-1185">Reference proteome</keyword>
<dbReference type="EMBL" id="BSOJ01000006">
    <property type="protein sequence ID" value="GLR25622.1"/>
    <property type="molecule type" value="Genomic_DNA"/>
</dbReference>
<reference evidence="4" key="1">
    <citation type="journal article" date="2019" name="Int. J. Syst. Evol. Microbiol.">
        <title>The Global Catalogue of Microorganisms (GCM) 10K type strain sequencing project: providing services to taxonomists for standard genome sequencing and annotation.</title>
        <authorList>
            <consortium name="The Broad Institute Genomics Platform"/>
            <consortium name="The Broad Institute Genome Sequencing Center for Infectious Disease"/>
            <person name="Wu L."/>
            <person name="Ma J."/>
        </authorList>
    </citation>
    <scope>NUCLEOTIDE SEQUENCE [LARGE SCALE GENOMIC DNA]</scope>
    <source>
        <strain evidence="4">NBRC 105857</strain>
    </source>
</reference>
<evidence type="ECO:0000256" key="1">
    <source>
        <dbReference type="SAM" id="SignalP"/>
    </source>
</evidence>
<feature type="signal peptide" evidence="1">
    <location>
        <begin position="1"/>
        <end position="23"/>
    </location>
</feature>